<protein>
    <recommendedName>
        <fullName evidence="6">Ion transport domain-containing protein</fullName>
    </recommendedName>
</protein>
<accession>A0ABN9PFM9</accession>
<dbReference type="Gene3D" id="1.20.120.350">
    <property type="entry name" value="Voltage-gated potassium channels. Chain C"/>
    <property type="match status" value="1"/>
</dbReference>
<evidence type="ECO:0000259" key="6">
    <source>
        <dbReference type="Pfam" id="PF00520"/>
    </source>
</evidence>
<keyword evidence="3 5" id="KW-1133">Transmembrane helix</keyword>
<comment type="subcellular location">
    <subcellularLocation>
        <location evidence="1">Membrane</location>
        <topology evidence="1">Multi-pass membrane protein</topology>
    </subcellularLocation>
</comment>
<gene>
    <name evidence="7" type="ORF">PCOR1329_LOCUS1516</name>
</gene>
<dbReference type="EMBL" id="CAUYUJ010000370">
    <property type="protein sequence ID" value="CAK0790160.1"/>
    <property type="molecule type" value="Genomic_DNA"/>
</dbReference>
<evidence type="ECO:0000313" key="8">
    <source>
        <dbReference type="Proteomes" id="UP001189429"/>
    </source>
</evidence>
<feature type="transmembrane region" description="Helical" evidence="5">
    <location>
        <begin position="172"/>
        <end position="200"/>
    </location>
</feature>
<dbReference type="PANTHER" id="PTHR10037:SF62">
    <property type="entry name" value="SODIUM CHANNEL PROTEIN 60E"/>
    <property type="match status" value="1"/>
</dbReference>
<dbReference type="Pfam" id="PF00520">
    <property type="entry name" value="Ion_trans"/>
    <property type="match status" value="1"/>
</dbReference>
<feature type="transmembrane region" description="Helical" evidence="5">
    <location>
        <begin position="252"/>
        <end position="273"/>
    </location>
</feature>
<feature type="transmembrane region" description="Helical" evidence="5">
    <location>
        <begin position="50"/>
        <end position="68"/>
    </location>
</feature>
<proteinExistence type="predicted"/>
<keyword evidence="4 5" id="KW-0472">Membrane</keyword>
<dbReference type="InterPro" id="IPR005821">
    <property type="entry name" value="Ion_trans_dom"/>
</dbReference>
<evidence type="ECO:0000256" key="1">
    <source>
        <dbReference type="ARBA" id="ARBA00004141"/>
    </source>
</evidence>
<dbReference type="InterPro" id="IPR043203">
    <property type="entry name" value="VGCC_Ca_Na"/>
</dbReference>
<sequence>MSLSPFAKAGALYSRVCRWARRWQWFVHDVREPLRTGYIAECVMSRSFEIFFSFVIVLNAIYMALAMNYQVRNPMNGQTLLMGVAEVTFVSLYSVELVSKLIVHRWFFFWNKEMRWNVLDFGLVVYGIFDIVFEASFGDSGSQSPSWLRALRLFKMAKVLRMLRVIRTFHELHLIMACIAGSIQSLFWSLVMMCVIMYMFSLVFVQQAAAYLGSGNASDEMDGDILAHYGSVEASMFTLFKTLFGGDDWSPFYEIMAEVSFLTQVLFVVFVAVSQVGESRS</sequence>
<evidence type="ECO:0000256" key="4">
    <source>
        <dbReference type="ARBA" id="ARBA00023136"/>
    </source>
</evidence>
<name>A0ABN9PFM9_9DINO</name>
<evidence type="ECO:0000313" key="7">
    <source>
        <dbReference type="EMBL" id="CAK0790160.1"/>
    </source>
</evidence>
<dbReference type="PANTHER" id="PTHR10037">
    <property type="entry name" value="VOLTAGE-GATED CATION CHANNEL CALCIUM AND SODIUM"/>
    <property type="match status" value="1"/>
</dbReference>
<keyword evidence="2 5" id="KW-0812">Transmembrane</keyword>
<feature type="domain" description="Ion transport" evidence="6">
    <location>
        <begin position="46"/>
        <end position="274"/>
    </location>
</feature>
<evidence type="ECO:0000256" key="2">
    <source>
        <dbReference type="ARBA" id="ARBA00022692"/>
    </source>
</evidence>
<comment type="caution">
    <text evidence="7">The sequence shown here is derived from an EMBL/GenBank/DDBJ whole genome shotgun (WGS) entry which is preliminary data.</text>
</comment>
<dbReference type="SUPFAM" id="SSF81324">
    <property type="entry name" value="Voltage-gated potassium channels"/>
    <property type="match status" value="1"/>
</dbReference>
<reference evidence="7" key="1">
    <citation type="submission" date="2023-10" db="EMBL/GenBank/DDBJ databases">
        <authorList>
            <person name="Chen Y."/>
            <person name="Shah S."/>
            <person name="Dougan E. K."/>
            <person name="Thang M."/>
            <person name="Chan C."/>
        </authorList>
    </citation>
    <scope>NUCLEOTIDE SEQUENCE [LARGE SCALE GENOMIC DNA]</scope>
</reference>
<evidence type="ECO:0000256" key="5">
    <source>
        <dbReference type="SAM" id="Phobius"/>
    </source>
</evidence>
<dbReference type="Gene3D" id="1.10.287.70">
    <property type="match status" value="1"/>
</dbReference>
<feature type="transmembrane region" description="Helical" evidence="5">
    <location>
        <begin position="80"/>
        <end position="102"/>
    </location>
</feature>
<dbReference type="Proteomes" id="UP001189429">
    <property type="component" value="Unassembled WGS sequence"/>
</dbReference>
<evidence type="ECO:0000256" key="3">
    <source>
        <dbReference type="ARBA" id="ARBA00022989"/>
    </source>
</evidence>
<organism evidence="7 8">
    <name type="scientific">Prorocentrum cordatum</name>
    <dbReference type="NCBI Taxonomy" id="2364126"/>
    <lineage>
        <taxon>Eukaryota</taxon>
        <taxon>Sar</taxon>
        <taxon>Alveolata</taxon>
        <taxon>Dinophyceae</taxon>
        <taxon>Prorocentrales</taxon>
        <taxon>Prorocentraceae</taxon>
        <taxon>Prorocentrum</taxon>
    </lineage>
</organism>
<keyword evidence="8" id="KW-1185">Reference proteome</keyword>
<dbReference type="InterPro" id="IPR027359">
    <property type="entry name" value="Volt_channel_dom_sf"/>
</dbReference>